<sequence>MEVIDYTQDLANSLGTHSWLLQFCDPSDNLRDDGNFYIARKPMRVFKKTGYIDKPAGRRHYRYVLVELEIPAGTVVYGGLPCAWENLGIASECRKMRAAQAKVVRQFYSECYLPHEPGALRVIMEQNGQSEGLTLEALYWLRPFDKRASESLWRPSFEYRNGEILTPDFSWNRRQCAAGIHFFISPMDALDYCL</sequence>
<dbReference type="EMBL" id="KY979132">
    <property type="protein sequence ID" value="ASS33926.1"/>
    <property type="molecule type" value="Genomic_DNA"/>
</dbReference>
<keyword evidence="2" id="KW-1185">Reference proteome</keyword>
<name>A0A223AIY7_9CAUD</name>
<evidence type="ECO:0000313" key="2">
    <source>
        <dbReference type="Proteomes" id="UP000224101"/>
    </source>
</evidence>
<evidence type="ECO:0000313" key="1">
    <source>
        <dbReference type="EMBL" id="ASS33926.1"/>
    </source>
</evidence>
<reference evidence="1 2" key="1">
    <citation type="submission" date="2017-08" db="EMBL/GenBank/DDBJ databases">
        <title>Characterization and complete genome sequence of novel bacteriophage infecting the causal agent of bacterial fruit blotch, Acidovorax citrulli.</title>
        <authorList>
            <person name="Midani A.R."/>
            <person name="Park S.-H."/>
            <person name="Choi T.-J."/>
        </authorList>
    </citation>
    <scope>NUCLEOTIDE SEQUENCE [LARGE SCALE GENOMIC DNA]</scope>
</reference>
<dbReference type="Proteomes" id="UP000224101">
    <property type="component" value="Segment"/>
</dbReference>
<protein>
    <submittedName>
        <fullName evidence="1">Uncharacterized protein</fullName>
    </submittedName>
</protein>
<organism evidence="1 2">
    <name type="scientific">Acidovorax phage ACP17</name>
    <dbReference type="NCBI Taxonomy" id="2010329"/>
    <lineage>
        <taxon>Viruses</taxon>
        <taxon>Duplodnaviria</taxon>
        <taxon>Heunggongvirae</taxon>
        <taxon>Uroviricota</taxon>
        <taxon>Caudoviricetes</taxon>
        <taxon>Busanvirus</taxon>
        <taxon>Busanvirus ACP17</taxon>
    </lineage>
</organism>
<proteinExistence type="predicted"/>
<dbReference type="KEGG" id="vg:40085746"/>
<dbReference type="GeneID" id="40085746"/>
<dbReference type="RefSeq" id="YP_009609661.1">
    <property type="nucleotide sequence ID" value="NC_041997.1"/>
</dbReference>
<accession>A0A223AIY7</accession>
<dbReference type="OrthoDB" id="6202at10239"/>